<proteinExistence type="predicted"/>
<evidence type="ECO:0000313" key="2">
    <source>
        <dbReference type="Proteomes" id="UP000757435"/>
    </source>
</evidence>
<reference evidence="1" key="1">
    <citation type="submission" date="2021-05" db="EMBL/GenBank/DDBJ databases">
        <authorList>
            <person name="Pietrasiak N."/>
            <person name="Ward R."/>
            <person name="Stajich J.E."/>
            <person name="Kurbessoian T."/>
        </authorList>
    </citation>
    <scope>NUCLEOTIDE SEQUENCE</scope>
    <source>
        <strain evidence="1">UHER 2000/2452</strain>
    </source>
</reference>
<comment type="caution">
    <text evidence="1">The sequence shown here is derived from an EMBL/GenBank/DDBJ whole genome shotgun (WGS) entry which is preliminary data.</text>
</comment>
<accession>A0A951Q8L5</accession>
<organism evidence="1 2">
    <name type="scientific">Drouetiella hepatica Uher 2000/2452</name>
    <dbReference type="NCBI Taxonomy" id="904376"/>
    <lineage>
        <taxon>Bacteria</taxon>
        <taxon>Bacillati</taxon>
        <taxon>Cyanobacteriota</taxon>
        <taxon>Cyanophyceae</taxon>
        <taxon>Oculatellales</taxon>
        <taxon>Oculatellaceae</taxon>
        <taxon>Drouetiella</taxon>
    </lineage>
</organism>
<sequence length="66" mass="7410">MMLNPSRPTTLEQAARRILSSGKITTADRTCLLQVALTDHPILPQDSVQVRQILDRLQMGLLRIVD</sequence>
<dbReference type="Proteomes" id="UP000757435">
    <property type="component" value="Unassembled WGS sequence"/>
</dbReference>
<reference evidence="1" key="2">
    <citation type="journal article" date="2022" name="Microbiol. Resour. Announc.">
        <title>Metagenome Sequencing to Explore Phylogenomics of Terrestrial Cyanobacteria.</title>
        <authorList>
            <person name="Ward R.D."/>
            <person name="Stajich J.E."/>
            <person name="Johansen J.R."/>
            <person name="Huntemann M."/>
            <person name="Clum A."/>
            <person name="Foster B."/>
            <person name="Foster B."/>
            <person name="Roux S."/>
            <person name="Palaniappan K."/>
            <person name="Varghese N."/>
            <person name="Mukherjee S."/>
            <person name="Reddy T.B.K."/>
            <person name="Daum C."/>
            <person name="Copeland A."/>
            <person name="Chen I.A."/>
            <person name="Ivanova N.N."/>
            <person name="Kyrpides N.C."/>
            <person name="Shapiro N."/>
            <person name="Eloe-Fadrosh E.A."/>
            <person name="Pietrasiak N."/>
        </authorList>
    </citation>
    <scope>NUCLEOTIDE SEQUENCE</scope>
    <source>
        <strain evidence="1">UHER 2000/2452</strain>
    </source>
</reference>
<gene>
    <name evidence="1" type="ORF">KME15_02160</name>
</gene>
<protein>
    <submittedName>
        <fullName evidence="1">Uncharacterized protein</fullName>
    </submittedName>
</protein>
<evidence type="ECO:0000313" key="1">
    <source>
        <dbReference type="EMBL" id="MBW4657451.1"/>
    </source>
</evidence>
<dbReference type="AlphaFoldDB" id="A0A951Q8L5"/>
<dbReference type="EMBL" id="JAHHHD010000002">
    <property type="protein sequence ID" value="MBW4657451.1"/>
    <property type="molecule type" value="Genomic_DNA"/>
</dbReference>
<name>A0A951Q8L5_9CYAN</name>